<dbReference type="Proteomes" id="UP000823388">
    <property type="component" value="Chromosome 8K"/>
</dbReference>
<gene>
    <name evidence="2" type="ORF">PVAP13_8KG388745</name>
</gene>
<dbReference type="AlphaFoldDB" id="A0A8T0PUK0"/>
<feature type="transmembrane region" description="Helical" evidence="1">
    <location>
        <begin position="64"/>
        <end position="83"/>
    </location>
</feature>
<evidence type="ECO:0000313" key="2">
    <source>
        <dbReference type="EMBL" id="KAG2564149.1"/>
    </source>
</evidence>
<name>A0A8T0PUK0_PANVG</name>
<evidence type="ECO:0000313" key="3">
    <source>
        <dbReference type="Proteomes" id="UP000823388"/>
    </source>
</evidence>
<evidence type="ECO:0000256" key="1">
    <source>
        <dbReference type="SAM" id="Phobius"/>
    </source>
</evidence>
<keyword evidence="3" id="KW-1185">Reference proteome</keyword>
<accession>A0A8T0PUK0</accession>
<dbReference type="EMBL" id="CM029051">
    <property type="protein sequence ID" value="KAG2564149.1"/>
    <property type="molecule type" value="Genomic_DNA"/>
</dbReference>
<organism evidence="2 3">
    <name type="scientific">Panicum virgatum</name>
    <name type="common">Blackwell switchgrass</name>
    <dbReference type="NCBI Taxonomy" id="38727"/>
    <lineage>
        <taxon>Eukaryota</taxon>
        <taxon>Viridiplantae</taxon>
        <taxon>Streptophyta</taxon>
        <taxon>Embryophyta</taxon>
        <taxon>Tracheophyta</taxon>
        <taxon>Spermatophyta</taxon>
        <taxon>Magnoliopsida</taxon>
        <taxon>Liliopsida</taxon>
        <taxon>Poales</taxon>
        <taxon>Poaceae</taxon>
        <taxon>PACMAD clade</taxon>
        <taxon>Panicoideae</taxon>
        <taxon>Panicodae</taxon>
        <taxon>Paniceae</taxon>
        <taxon>Panicinae</taxon>
        <taxon>Panicum</taxon>
        <taxon>Panicum sect. Hiantes</taxon>
    </lineage>
</organism>
<keyword evidence="1" id="KW-0812">Transmembrane</keyword>
<keyword evidence="1" id="KW-0472">Membrane</keyword>
<reference evidence="2" key="1">
    <citation type="submission" date="2020-05" db="EMBL/GenBank/DDBJ databases">
        <title>WGS assembly of Panicum virgatum.</title>
        <authorList>
            <person name="Lovell J.T."/>
            <person name="Jenkins J."/>
            <person name="Shu S."/>
            <person name="Juenger T.E."/>
            <person name="Schmutz J."/>
        </authorList>
    </citation>
    <scope>NUCLEOTIDE SEQUENCE</scope>
    <source>
        <strain evidence="2">AP13</strain>
    </source>
</reference>
<proteinExistence type="predicted"/>
<comment type="caution">
    <text evidence="2">The sequence shown here is derived from an EMBL/GenBank/DDBJ whole genome shotgun (WGS) entry which is preliminary data.</text>
</comment>
<protein>
    <submittedName>
        <fullName evidence="2">Uncharacterized protein</fullName>
    </submittedName>
</protein>
<keyword evidence="1" id="KW-1133">Transmembrane helix</keyword>
<sequence>MTTMGAKANFRSTTSCKIAAAAMVLTIAAVAPLLVSTGYAVKAPVPHSWSPWDREARLSSAKSGAAGSATLLLPTTTMSAAVCKMKRSLQ</sequence>